<dbReference type="HOGENOM" id="CLU_826571_0_0_1"/>
<dbReference type="InParanoid" id="H2AN89"/>
<dbReference type="STRING" id="1071382.H2AN89"/>
<dbReference type="AlphaFoldDB" id="H2AN89"/>
<dbReference type="KEGG" id="kaf:KAFR_0A04040"/>
<gene>
    <name evidence="1" type="primary">KAFR0A04040</name>
    <name evidence="1" type="ORF">KAFR_0A04040</name>
</gene>
<dbReference type="RefSeq" id="XP_003954974.1">
    <property type="nucleotide sequence ID" value="XM_003954925.1"/>
</dbReference>
<evidence type="ECO:0000313" key="2">
    <source>
        <dbReference type="Proteomes" id="UP000005220"/>
    </source>
</evidence>
<name>H2AN89_KAZAF</name>
<proteinExistence type="predicted"/>
<dbReference type="OrthoDB" id="4036231at2759"/>
<dbReference type="Proteomes" id="UP000005220">
    <property type="component" value="Chromosome 1"/>
</dbReference>
<accession>H2AN89</accession>
<evidence type="ECO:0000313" key="1">
    <source>
        <dbReference type="EMBL" id="CCF55839.1"/>
    </source>
</evidence>
<dbReference type="FunCoup" id="H2AN89">
    <property type="interactions" value="58"/>
</dbReference>
<sequence length="336" mass="38876">MRKFSGQRIQRDVDVVRPPSLDITAEDLLQIPDVPILSPDSRRICSEGNKLSSKYGGTIRLKKRLDSVPELFHHEYFRKVNDMNRPDTLRDKRQMQTRKNIPQYYERLLPPSPMFKSNELRPLPKIPKSETYTQLCKRNNNQSDLLYEEIIAAYLSPDMETSTTKQQNLIELNKRLLEPVPEINTPPRYKRASVYSASPEYIGGNSSDDNDLFSEYYSLKSPIQRQYTSDEDTDSYRTARDSFASFNVKDLDITSSPSSDTYDMKEQTNNDNIMNQLTLNKLTLTTITPKIFNYDYETDVEEDDVISQLKSKIDHVSLLSRSNTVITESSSVYSEM</sequence>
<reference evidence="1 2" key="1">
    <citation type="journal article" date="2011" name="Proc. Natl. Acad. Sci. U.S.A.">
        <title>Evolutionary erosion of yeast sex chromosomes by mating-type switching accidents.</title>
        <authorList>
            <person name="Gordon J.L."/>
            <person name="Armisen D."/>
            <person name="Proux-Wera E."/>
            <person name="Oheigeartaigh S.S."/>
            <person name="Byrne K.P."/>
            <person name="Wolfe K.H."/>
        </authorList>
    </citation>
    <scope>NUCLEOTIDE SEQUENCE [LARGE SCALE GENOMIC DNA]</scope>
    <source>
        <strain evidence="2">ATCC 22294 / BCRC 22015 / CBS 2517 / CECT 1963 / NBRC 1671 / NRRL Y-8276</strain>
    </source>
</reference>
<dbReference type="EMBL" id="HE650821">
    <property type="protein sequence ID" value="CCF55839.1"/>
    <property type="molecule type" value="Genomic_DNA"/>
</dbReference>
<organism evidence="1 2">
    <name type="scientific">Kazachstania africana (strain ATCC 22294 / BCRC 22015 / CBS 2517 / CECT 1963 / NBRC 1671 / NRRL Y-8276)</name>
    <name type="common">Yeast</name>
    <name type="synonym">Kluyveromyces africanus</name>
    <dbReference type="NCBI Taxonomy" id="1071382"/>
    <lineage>
        <taxon>Eukaryota</taxon>
        <taxon>Fungi</taxon>
        <taxon>Dikarya</taxon>
        <taxon>Ascomycota</taxon>
        <taxon>Saccharomycotina</taxon>
        <taxon>Saccharomycetes</taxon>
        <taxon>Saccharomycetales</taxon>
        <taxon>Saccharomycetaceae</taxon>
        <taxon>Kazachstania</taxon>
    </lineage>
</organism>
<keyword evidence="2" id="KW-1185">Reference proteome</keyword>
<protein>
    <submittedName>
        <fullName evidence="1">Uncharacterized protein</fullName>
    </submittedName>
</protein>
<dbReference type="GeneID" id="13886314"/>